<accession>A0A9J5Z9W3</accession>
<evidence type="ECO:0000313" key="2">
    <source>
        <dbReference type="EMBL" id="KAG5609101.1"/>
    </source>
</evidence>
<dbReference type="Proteomes" id="UP000824120">
    <property type="component" value="Chromosome 4"/>
</dbReference>
<reference evidence="2 3" key="1">
    <citation type="submission" date="2020-09" db="EMBL/GenBank/DDBJ databases">
        <title>De no assembly of potato wild relative species, Solanum commersonii.</title>
        <authorList>
            <person name="Cho K."/>
        </authorList>
    </citation>
    <scope>NUCLEOTIDE SEQUENCE [LARGE SCALE GENOMIC DNA]</scope>
    <source>
        <strain evidence="2">LZ3.2</strain>
        <tissue evidence="2">Leaf</tissue>
    </source>
</reference>
<sequence length="43" mass="4865">MEHENELWDIIDGSDTTPPTDDEAAKMWKVKAGKAMYASQCNH</sequence>
<organism evidence="2 3">
    <name type="scientific">Solanum commersonii</name>
    <name type="common">Commerson's wild potato</name>
    <name type="synonym">Commerson's nightshade</name>
    <dbReference type="NCBI Taxonomy" id="4109"/>
    <lineage>
        <taxon>Eukaryota</taxon>
        <taxon>Viridiplantae</taxon>
        <taxon>Streptophyta</taxon>
        <taxon>Embryophyta</taxon>
        <taxon>Tracheophyta</taxon>
        <taxon>Spermatophyta</taxon>
        <taxon>Magnoliopsida</taxon>
        <taxon>eudicotyledons</taxon>
        <taxon>Gunneridae</taxon>
        <taxon>Pentapetalae</taxon>
        <taxon>asterids</taxon>
        <taxon>lamiids</taxon>
        <taxon>Solanales</taxon>
        <taxon>Solanaceae</taxon>
        <taxon>Solanoideae</taxon>
        <taxon>Solaneae</taxon>
        <taxon>Solanum</taxon>
    </lineage>
</organism>
<name>A0A9J5Z9W3_SOLCO</name>
<dbReference type="AlphaFoldDB" id="A0A9J5Z9W3"/>
<dbReference type="OrthoDB" id="1433098at2759"/>
<comment type="caution">
    <text evidence="2">The sequence shown here is derived from an EMBL/GenBank/DDBJ whole genome shotgun (WGS) entry which is preliminary data.</text>
</comment>
<evidence type="ECO:0000256" key="1">
    <source>
        <dbReference type="SAM" id="MobiDB-lite"/>
    </source>
</evidence>
<proteinExistence type="predicted"/>
<keyword evidence="3" id="KW-1185">Reference proteome</keyword>
<feature type="region of interest" description="Disordered" evidence="1">
    <location>
        <begin position="1"/>
        <end position="22"/>
    </location>
</feature>
<protein>
    <submittedName>
        <fullName evidence="2">Uncharacterized protein</fullName>
    </submittedName>
</protein>
<evidence type="ECO:0000313" key="3">
    <source>
        <dbReference type="Proteomes" id="UP000824120"/>
    </source>
</evidence>
<gene>
    <name evidence="2" type="ORF">H5410_020382</name>
</gene>
<dbReference type="EMBL" id="JACXVP010000004">
    <property type="protein sequence ID" value="KAG5609101.1"/>
    <property type="molecule type" value="Genomic_DNA"/>
</dbReference>